<organism evidence="5 6">
    <name type="scientific">Stephanodiscus triporus</name>
    <dbReference type="NCBI Taxonomy" id="2934178"/>
    <lineage>
        <taxon>Eukaryota</taxon>
        <taxon>Sar</taxon>
        <taxon>Stramenopiles</taxon>
        <taxon>Ochrophyta</taxon>
        <taxon>Bacillariophyta</taxon>
        <taxon>Coscinodiscophyceae</taxon>
        <taxon>Thalassiosirophycidae</taxon>
        <taxon>Stephanodiscales</taxon>
        <taxon>Stephanodiscaceae</taxon>
        <taxon>Stephanodiscus</taxon>
    </lineage>
</organism>
<evidence type="ECO:0000313" key="6">
    <source>
        <dbReference type="Proteomes" id="UP001530315"/>
    </source>
</evidence>
<dbReference type="PANTHER" id="PTHR24261">
    <property type="entry name" value="PLASMINOGEN-RELATED"/>
    <property type="match status" value="1"/>
</dbReference>
<dbReference type="Gene3D" id="2.40.20.10">
    <property type="entry name" value="Plasminogen Kringle 4"/>
    <property type="match status" value="1"/>
</dbReference>
<feature type="region of interest" description="Disordered" evidence="3">
    <location>
        <begin position="1049"/>
        <end position="1078"/>
    </location>
</feature>
<proteinExistence type="predicted"/>
<dbReference type="InterPro" id="IPR018056">
    <property type="entry name" value="Kringle_CS"/>
</dbReference>
<keyword evidence="1" id="KW-0420">Kringle</keyword>
<reference evidence="5 6" key="1">
    <citation type="submission" date="2024-10" db="EMBL/GenBank/DDBJ databases">
        <title>Updated reference genomes for cyclostephanoid diatoms.</title>
        <authorList>
            <person name="Roberts W.R."/>
            <person name="Alverson A.J."/>
        </authorList>
    </citation>
    <scope>NUCLEOTIDE SEQUENCE [LARGE SCALE GENOMIC DNA]</scope>
    <source>
        <strain evidence="5 6">AJA276-08</strain>
    </source>
</reference>
<dbReference type="InterPro" id="IPR050759">
    <property type="entry name" value="Serine_protease_kringle"/>
</dbReference>
<name>A0ABD3NGC2_9STRA</name>
<keyword evidence="2" id="KW-1015">Disulfide bond</keyword>
<dbReference type="PANTHER" id="PTHR24261:SF7">
    <property type="entry name" value="KRINGLE DOMAIN-CONTAINING PROTEIN"/>
    <property type="match status" value="1"/>
</dbReference>
<feature type="compositionally biased region" description="Low complexity" evidence="3">
    <location>
        <begin position="128"/>
        <end position="176"/>
    </location>
</feature>
<dbReference type="InterPro" id="IPR000001">
    <property type="entry name" value="Kringle"/>
</dbReference>
<accession>A0ABD3NGC2</accession>
<keyword evidence="6" id="KW-1185">Reference proteome</keyword>
<dbReference type="EMBL" id="JALLAZ020001435">
    <property type="protein sequence ID" value="KAL3775051.1"/>
    <property type="molecule type" value="Genomic_DNA"/>
</dbReference>
<dbReference type="CDD" id="cd00108">
    <property type="entry name" value="KR"/>
    <property type="match status" value="1"/>
</dbReference>
<gene>
    <name evidence="5" type="ORF">ACHAW5_007515</name>
</gene>
<feature type="domain" description="Kringle" evidence="4">
    <location>
        <begin position="600"/>
        <end position="665"/>
    </location>
</feature>
<feature type="region of interest" description="Disordered" evidence="3">
    <location>
        <begin position="128"/>
        <end position="217"/>
    </location>
</feature>
<feature type="compositionally biased region" description="Low complexity" evidence="3">
    <location>
        <begin position="1068"/>
        <end position="1078"/>
    </location>
</feature>
<dbReference type="PRINTS" id="PR00018">
    <property type="entry name" value="KRINGLE"/>
</dbReference>
<evidence type="ECO:0000259" key="4">
    <source>
        <dbReference type="PROSITE" id="PS50070"/>
    </source>
</evidence>
<dbReference type="PROSITE" id="PS00021">
    <property type="entry name" value="KRINGLE_1"/>
    <property type="match status" value="1"/>
</dbReference>
<dbReference type="Pfam" id="PF00051">
    <property type="entry name" value="Kringle"/>
    <property type="match status" value="1"/>
</dbReference>
<dbReference type="InterPro" id="IPR038178">
    <property type="entry name" value="Kringle_sf"/>
</dbReference>
<dbReference type="AlphaFoldDB" id="A0ABD3NGC2"/>
<dbReference type="InterPro" id="IPR035992">
    <property type="entry name" value="Ricin_B-like_lectins"/>
</dbReference>
<sequence length="1198" mass="131573">MVFRVPLSSDRRRRLGEDLADDVRVRLLTGEEQKEVCRLAVLTAAKRFQFDSSLSRCYVDDQTIADSDMPGFFDVASVAVMNFDGNGGIPDSIAESIADVKNVEEVATIAAVAAAENVIAGAIKITEEPSSAPSSSPTISPRPSSSPTISRMPTSNPSASPSSSPTISHEPSSSPTVSRMPTGAPSSSPTISKAPSSAPTISHEPTVSMEPTPGPTERKVFQENFLSRDIGAVAYSGLSVQVGSAPGLYTIQGSGAQISGSSDSFHYMYIETSGDATFTVLIEGMQANSHWAKVGVMFRSQLTSTSSHYSIFQTNSQGISQQYRHCSKCNTTHYGTYQQYSSVWLRVVKDGNVFKAFYKPSFLEQTDPWYQFGYQLSMNDIPANGYFVGVAVSSGITSMATSYVSNIQLTRTCSSKSITLQQCDQASNCESGSVSGSCYKNGEVPSWESLGAVSSVFDSGSDVTAFGCNKDDTKNDALDMTTNMFVCNRKRLLNQPTGLIIKPSHKRLSIAEGLRVYANSKCSSCDPVTYKLEGRLYNGWILISQGDLPWKNLSSFPRNDFLGVDISSSYTSGDNSLKYTEVSFHNHNYNVCGSPPLKSNYRGTINSTISGQPCQSWPSETHVDYPFSGLGYHNYCRNPNNQPGGAWCYTTNVDIPWEYCEVPNCRNDPGTLNKYVEYKITWIATRNPTQESLELAEIELPGLLGEERAHTPLEYEGEYVSSVLLGGSQITLENGYSNGAESDRLSVDRSTQKFGMYRNTLNVTPGIIVSPSHGRMSVVTGLRLYTANNQPGADPVRYRISGRLMSGANVKNSVNGLCWSVGGTYSNALMGNTTCSISDSRQKFYMNSLGEIRVKSLPGYCLDHRYGFYPEYYTSCWFIPCFSDYYQDPATQYLRGKFILDDKNGHLSSPPNAWSNYFLHGAKESCLDLDPKWREFAKVGVYPDKCTGAKSQQFIFFNGIFASGGNTQNWALISEGTLPWISEYSRNPLGLEISSNYEDADEGKYFMEVPFYDNTSPYYEYKIEFPALRDPQSRLIHFAEIELPGLLMGQSTTATSPPTTKPTKKPTQKPTSKPTFKPTLRPTSGNFIISKKNRCGSSEVDARESCGKTCQKDSECPTVAGKKLRCFSVASNYCDSIPSRNYTNPTISKVTQRCGLTEIYARTFCTKSCSRDSDCTGVGETCLKVLSNYCGSSFSENY</sequence>
<dbReference type="PROSITE" id="PS50070">
    <property type="entry name" value="KRINGLE_2"/>
    <property type="match status" value="1"/>
</dbReference>
<evidence type="ECO:0000256" key="1">
    <source>
        <dbReference type="ARBA" id="ARBA00022572"/>
    </source>
</evidence>
<dbReference type="Proteomes" id="UP001530315">
    <property type="component" value="Unassembled WGS sequence"/>
</dbReference>
<dbReference type="InterPro" id="IPR013806">
    <property type="entry name" value="Kringle-like"/>
</dbReference>
<evidence type="ECO:0000256" key="3">
    <source>
        <dbReference type="SAM" id="MobiDB-lite"/>
    </source>
</evidence>
<evidence type="ECO:0000256" key="2">
    <source>
        <dbReference type="ARBA" id="ARBA00023157"/>
    </source>
</evidence>
<evidence type="ECO:0000313" key="5">
    <source>
        <dbReference type="EMBL" id="KAL3775051.1"/>
    </source>
</evidence>
<dbReference type="SUPFAM" id="SSF50370">
    <property type="entry name" value="Ricin B-like lectins"/>
    <property type="match status" value="1"/>
</dbReference>
<comment type="caution">
    <text evidence="5">The sequence shown here is derived from an EMBL/GenBank/DDBJ whole genome shotgun (WGS) entry which is preliminary data.</text>
</comment>
<feature type="compositionally biased region" description="Low complexity" evidence="3">
    <location>
        <begin position="184"/>
        <end position="199"/>
    </location>
</feature>
<protein>
    <recommendedName>
        <fullName evidence="4">Kringle domain-containing protein</fullName>
    </recommendedName>
</protein>
<dbReference type="SMART" id="SM00130">
    <property type="entry name" value="KR"/>
    <property type="match status" value="1"/>
</dbReference>
<dbReference type="SUPFAM" id="SSF57440">
    <property type="entry name" value="Kringle-like"/>
    <property type="match status" value="1"/>
</dbReference>
<dbReference type="PROSITE" id="PS50231">
    <property type="entry name" value="RICIN_B_LECTIN"/>
    <property type="match status" value="1"/>
</dbReference>